<evidence type="ECO:0000256" key="1">
    <source>
        <dbReference type="ARBA" id="ARBA00001971"/>
    </source>
</evidence>
<evidence type="ECO:0000256" key="6">
    <source>
        <dbReference type="PIRSR" id="PIRSR602403-1"/>
    </source>
</evidence>
<dbReference type="VEuPathDB" id="FungiDB:A1O7_06724"/>
<keyword evidence="4 7" id="KW-0560">Oxidoreductase</keyword>
<dbReference type="CDD" id="cd11059">
    <property type="entry name" value="CYP_fungal"/>
    <property type="match status" value="1"/>
</dbReference>
<dbReference type="InterPro" id="IPR002403">
    <property type="entry name" value="Cyt_P450_E_grp-IV"/>
</dbReference>
<sequence length="531" mass="60820">MAVAAGLLSLIALFGSVLALIFRFIIHPAFFSPLSKIPAGHWTAHFSPLWILYIRWSQQENATILQLHEKYGEILRLGPNELSVNSYKEGLKKIYLGGFPKNDFYKNRFTNYETTNMFSMTNSKEHSDRKRMLSHVYSKSYVLTSPTTKAATKALLYDRLLPILEESSRENKPLELLELMSGYSMDGFMTYQFGLSLGTNFTQNAEERKWYLTQFFKRRPYLFFITDTPRIVEFFARFGIRIVPKWVDEATDDLESWQLKICDKAESMLSSNEKIQDAEYPVIYAQERLALRKAYPKMSVLNTPRKSTQTYPFRYEIASDMYDHNAAAHETSGDTLTYVHYELASRPALQQLLREELMALDPPLLYPVEAGSEIVLPDFKAVDGLPLLDAIVMETLRLWVAVPGRQPRVTPDTGCTIAGYDIPPGVLIQCYAYALHRNPEVFPEPEVWKPERWIKSSPEHLAEMKRWFWAFGSGGRMCIGNNIAMHSMKHAIAATYTNYTSTIHEHGDMSLVDGFTAGPKGNRLNVVFHHV</sequence>
<feature type="binding site" description="axial binding residue" evidence="6">
    <location>
        <position position="478"/>
    </location>
    <ligand>
        <name>heme</name>
        <dbReference type="ChEBI" id="CHEBI:30413"/>
    </ligand>
    <ligandPart>
        <name>Fe</name>
        <dbReference type="ChEBI" id="CHEBI:18248"/>
    </ligandPart>
</feature>
<dbReference type="PANTHER" id="PTHR24305">
    <property type="entry name" value="CYTOCHROME P450"/>
    <property type="match status" value="1"/>
</dbReference>
<dbReference type="Gene3D" id="1.10.630.10">
    <property type="entry name" value="Cytochrome P450"/>
    <property type="match status" value="1"/>
</dbReference>
<dbReference type="InterPro" id="IPR017972">
    <property type="entry name" value="Cyt_P450_CS"/>
</dbReference>
<keyword evidence="5 6" id="KW-0408">Iron</keyword>
<evidence type="ECO:0000256" key="7">
    <source>
        <dbReference type="RuleBase" id="RU000461"/>
    </source>
</evidence>
<evidence type="ECO:0008006" key="10">
    <source>
        <dbReference type="Google" id="ProtNLM"/>
    </source>
</evidence>
<dbReference type="RefSeq" id="XP_007758915.1">
    <property type="nucleotide sequence ID" value="XM_007760725.1"/>
</dbReference>
<comment type="cofactor">
    <cofactor evidence="1 6">
        <name>heme</name>
        <dbReference type="ChEBI" id="CHEBI:30413"/>
    </cofactor>
</comment>
<dbReference type="InterPro" id="IPR001128">
    <property type="entry name" value="Cyt_P450"/>
</dbReference>
<protein>
    <recommendedName>
        <fullName evidence="10">Cytochrome P450 oxidoreductase</fullName>
    </recommendedName>
</protein>
<reference evidence="8 9" key="1">
    <citation type="submission" date="2013-03" db="EMBL/GenBank/DDBJ databases">
        <title>The Genome Sequence of Cladophialophora yegresii CBS 114405.</title>
        <authorList>
            <consortium name="The Broad Institute Genomics Platform"/>
            <person name="Cuomo C."/>
            <person name="de Hoog S."/>
            <person name="Gorbushina A."/>
            <person name="Walker B."/>
            <person name="Young S.K."/>
            <person name="Zeng Q."/>
            <person name="Gargeya S."/>
            <person name="Fitzgerald M."/>
            <person name="Haas B."/>
            <person name="Abouelleil A."/>
            <person name="Allen A.W."/>
            <person name="Alvarado L."/>
            <person name="Arachchi H.M."/>
            <person name="Berlin A.M."/>
            <person name="Chapman S.B."/>
            <person name="Gainer-Dewar J."/>
            <person name="Goldberg J."/>
            <person name="Griggs A."/>
            <person name="Gujja S."/>
            <person name="Hansen M."/>
            <person name="Howarth C."/>
            <person name="Imamovic A."/>
            <person name="Ireland A."/>
            <person name="Larimer J."/>
            <person name="McCowan C."/>
            <person name="Murphy C."/>
            <person name="Pearson M."/>
            <person name="Poon T.W."/>
            <person name="Priest M."/>
            <person name="Roberts A."/>
            <person name="Saif S."/>
            <person name="Shea T."/>
            <person name="Sisk P."/>
            <person name="Sykes S."/>
            <person name="Wortman J."/>
            <person name="Nusbaum C."/>
            <person name="Birren B."/>
        </authorList>
    </citation>
    <scope>NUCLEOTIDE SEQUENCE [LARGE SCALE GENOMIC DNA]</scope>
    <source>
        <strain evidence="8 9">CBS 114405</strain>
    </source>
</reference>
<dbReference type="GeneID" id="19181300"/>
<dbReference type="PRINTS" id="PR00465">
    <property type="entry name" value="EP450IV"/>
</dbReference>
<dbReference type="EMBL" id="AMGW01000004">
    <property type="protein sequence ID" value="EXJ59292.1"/>
    <property type="molecule type" value="Genomic_DNA"/>
</dbReference>
<gene>
    <name evidence="8" type="ORF">A1O7_06724</name>
</gene>
<evidence type="ECO:0000313" key="9">
    <source>
        <dbReference type="Proteomes" id="UP000019473"/>
    </source>
</evidence>
<evidence type="ECO:0000256" key="2">
    <source>
        <dbReference type="ARBA" id="ARBA00010617"/>
    </source>
</evidence>
<dbReference type="Proteomes" id="UP000019473">
    <property type="component" value="Unassembled WGS sequence"/>
</dbReference>
<dbReference type="GO" id="GO:0020037">
    <property type="term" value="F:heme binding"/>
    <property type="evidence" value="ECO:0007669"/>
    <property type="project" value="InterPro"/>
</dbReference>
<proteinExistence type="inferred from homology"/>
<keyword evidence="7" id="KW-0503">Monooxygenase</keyword>
<accession>W9VU74</accession>
<dbReference type="AlphaFoldDB" id="W9VU74"/>
<evidence type="ECO:0000256" key="5">
    <source>
        <dbReference type="ARBA" id="ARBA00023004"/>
    </source>
</evidence>
<dbReference type="InterPro" id="IPR036396">
    <property type="entry name" value="Cyt_P450_sf"/>
</dbReference>
<organism evidence="8 9">
    <name type="scientific">Cladophialophora yegresii CBS 114405</name>
    <dbReference type="NCBI Taxonomy" id="1182544"/>
    <lineage>
        <taxon>Eukaryota</taxon>
        <taxon>Fungi</taxon>
        <taxon>Dikarya</taxon>
        <taxon>Ascomycota</taxon>
        <taxon>Pezizomycotina</taxon>
        <taxon>Eurotiomycetes</taxon>
        <taxon>Chaetothyriomycetidae</taxon>
        <taxon>Chaetothyriales</taxon>
        <taxon>Herpotrichiellaceae</taxon>
        <taxon>Cladophialophora</taxon>
    </lineage>
</organism>
<dbReference type="eggNOG" id="KOG0158">
    <property type="taxonomic scope" value="Eukaryota"/>
</dbReference>
<comment type="caution">
    <text evidence="8">The sequence shown here is derived from an EMBL/GenBank/DDBJ whole genome shotgun (WGS) entry which is preliminary data.</text>
</comment>
<dbReference type="GO" id="GO:0005506">
    <property type="term" value="F:iron ion binding"/>
    <property type="evidence" value="ECO:0007669"/>
    <property type="project" value="InterPro"/>
</dbReference>
<dbReference type="OrthoDB" id="1470350at2759"/>
<keyword evidence="3 6" id="KW-0479">Metal-binding</keyword>
<dbReference type="Pfam" id="PF00067">
    <property type="entry name" value="p450"/>
    <property type="match status" value="1"/>
</dbReference>
<name>W9VU74_9EURO</name>
<dbReference type="InterPro" id="IPR050121">
    <property type="entry name" value="Cytochrome_P450_monoxygenase"/>
</dbReference>
<comment type="similarity">
    <text evidence="2 7">Belongs to the cytochrome P450 family.</text>
</comment>
<keyword evidence="9" id="KW-1185">Reference proteome</keyword>
<keyword evidence="6 7" id="KW-0349">Heme</keyword>
<evidence type="ECO:0000256" key="3">
    <source>
        <dbReference type="ARBA" id="ARBA00022723"/>
    </source>
</evidence>
<dbReference type="GO" id="GO:0016705">
    <property type="term" value="F:oxidoreductase activity, acting on paired donors, with incorporation or reduction of molecular oxygen"/>
    <property type="evidence" value="ECO:0007669"/>
    <property type="project" value="InterPro"/>
</dbReference>
<dbReference type="SUPFAM" id="SSF48264">
    <property type="entry name" value="Cytochrome P450"/>
    <property type="match status" value="1"/>
</dbReference>
<dbReference type="PROSITE" id="PS00086">
    <property type="entry name" value="CYTOCHROME_P450"/>
    <property type="match status" value="1"/>
</dbReference>
<evidence type="ECO:0000256" key="4">
    <source>
        <dbReference type="ARBA" id="ARBA00023002"/>
    </source>
</evidence>
<dbReference type="HOGENOM" id="CLU_001570_14_2_1"/>
<dbReference type="STRING" id="1182544.W9VU74"/>
<evidence type="ECO:0000313" key="8">
    <source>
        <dbReference type="EMBL" id="EXJ59292.1"/>
    </source>
</evidence>
<dbReference type="PRINTS" id="PR00385">
    <property type="entry name" value="P450"/>
</dbReference>
<dbReference type="PANTHER" id="PTHR24305:SF166">
    <property type="entry name" value="CYTOCHROME P450 12A4, MITOCHONDRIAL-RELATED"/>
    <property type="match status" value="1"/>
</dbReference>
<dbReference type="GO" id="GO:0004497">
    <property type="term" value="F:monooxygenase activity"/>
    <property type="evidence" value="ECO:0007669"/>
    <property type="project" value="UniProtKB-KW"/>
</dbReference>